<organism evidence="2 3">
    <name type="scientific">Saccharata proteae CBS 121410</name>
    <dbReference type="NCBI Taxonomy" id="1314787"/>
    <lineage>
        <taxon>Eukaryota</taxon>
        <taxon>Fungi</taxon>
        <taxon>Dikarya</taxon>
        <taxon>Ascomycota</taxon>
        <taxon>Pezizomycotina</taxon>
        <taxon>Dothideomycetes</taxon>
        <taxon>Dothideomycetes incertae sedis</taxon>
        <taxon>Botryosphaeriales</taxon>
        <taxon>Saccharataceae</taxon>
        <taxon>Saccharata</taxon>
    </lineage>
</organism>
<evidence type="ECO:0000313" key="3">
    <source>
        <dbReference type="Proteomes" id="UP000799776"/>
    </source>
</evidence>
<dbReference type="AlphaFoldDB" id="A0A9P4M0B1"/>
<protein>
    <submittedName>
        <fullName evidence="2">Uncharacterized protein</fullName>
    </submittedName>
</protein>
<feature type="compositionally biased region" description="Acidic residues" evidence="1">
    <location>
        <begin position="43"/>
        <end position="58"/>
    </location>
</feature>
<name>A0A9P4M0B1_9PEZI</name>
<evidence type="ECO:0000256" key="1">
    <source>
        <dbReference type="SAM" id="MobiDB-lite"/>
    </source>
</evidence>
<proteinExistence type="predicted"/>
<comment type="caution">
    <text evidence="2">The sequence shown here is derived from an EMBL/GenBank/DDBJ whole genome shotgun (WGS) entry which is preliminary data.</text>
</comment>
<sequence>MSFTLYDPRFAFVGSDHGRFIGEDEVEHLRLRQQPGIEGSNVNDDDDDDNDNDNDNDDGMLHKPTW</sequence>
<evidence type="ECO:0000313" key="2">
    <source>
        <dbReference type="EMBL" id="KAF2087733.1"/>
    </source>
</evidence>
<feature type="region of interest" description="Disordered" evidence="1">
    <location>
        <begin position="32"/>
        <end position="66"/>
    </location>
</feature>
<keyword evidence="3" id="KW-1185">Reference proteome</keyword>
<reference evidence="2" key="1">
    <citation type="journal article" date="2020" name="Stud. Mycol.">
        <title>101 Dothideomycetes genomes: a test case for predicting lifestyles and emergence of pathogens.</title>
        <authorList>
            <person name="Haridas S."/>
            <person name="Albert R."/>
            <person name="Binder M."/>
            <person name="Bloem J."/>
            <person name="Labutti K."/>
            <person name="Salamov A."/>
            <person name="Andreopoulos B."/>
            <person name="Baker S."/>
            <person name="Barry K."/>
            <person name="Bills G."/>
            <person name="Bluhm B."/>
            <person name="Cannon C."/>
            <person name="Castanera R."/>
            <person name="Culley D."/>
            <person name="Daum C."/>
            <person name="Ezra D."/>
            <person name="Gonzalez J."/>
            <person name="Henrissat B."/>
            <person name="Kuo A."/>
            <person name="Liang C."/>
            <person name="Lipzen A."/>
            <person name="Lutzoni F."/>
            <person name="Magnuson J."/>
            <person name="Mondo S."/>
            <person name="Nolan M."/>
            <person name="Ohm R."/>
            <person name="Pangilinan J."/>
            <person name="Park H.-J."/>
            <person name="Ramirez L."/>
            <person name="Alfaro M."/>
            <person name="Sun H."/>
            <person name="Tritt A."/>
            <person name="Yoshinaga Y."/>
            <person name="Zwiers L.-H."/>
            <person name="Turgeon B."/>
            <person name="Goodwin S."/>
            <person name="Spatafora J."/>
            <person name="Crous P."/>
            <person name="Grigoriev I."/>
        </authorList>
    </citation>
    <scope>NUCLEOTIDE SEQUENCE</scope>
    <source>
        <strain evidence="2">CBS 121410</strain>
    </source>
</reference>
<accession>A0A9P4M0B1</accession>
<gene>
    <name evidence="2" type="ORF">K490DRAFT_65574</name>
</gene>
<dbReference type="Proteomes" id="UP000799776">
    <property type="component" value="Unassembled WGS sequence"/>
</dbReference>
<dbReference type="EMBL" id="ML978719">
    <property type="protein sequence ID" value="KAF2087733.1"/>
    <property type="molecule type" value="Genomic_DNA"/>
</dbReference>